<evidence type="ECO:0000256" key="1">
    <source>
        <dbReference type="SAM" id="MobiDB-lite"/>
    </source>
</evidence>
<reference evidence="2" key="1">
    <citation type="submission" date="2020-02" db="EMBL/GenBank/DDBJ databases">
        <authorList>
            <person name="Meier V. D."/>
        </authorList>
    </citation>
    <scope>NUCLEOTIDE SEQUENCE</scope>
    <source>
        <strain evidence="2">AVDCRST_MAG59</strain>
    </source>
</reference>
<evidence type="ECO:0000313" key="2">
    <source>
        <dbReference type="EMBL" id="CAA9564417.1"/>
    </source>
</evidence>
<organism evidence="2">
    <name type="scientific">uncultured Thermomicrobiales bacterium</name>
    <dbReference type="NCBI Taxonomy" id="1645740"/>
    <lineage>
        <taxon>Bacteria</taxon>
        <taxon>Pseudomonadati</taxon>
        <taxon>Thermomicrobiota</taxon>
        <taxon>Thermomicrobia</taxon>
        <taxon>Thermomicrobiales</taxon>
        <taxon>environmental samples</taxon>
    </lineage>
</organism>
<feature type="region of interest" description="Disordered" evidence="1">
    <location>
        <begin position="36"/>
        <end position="57"/>
    </location>
</feature>
<dbReference type="AlphaFoldDB" id="A0A6J4V1M4"/>
<feature type="compositionally biased region" description="Low complexity" evidence="1">
    <location>
        <begin position="39"/>
        <end position="48"/>
    </location>
</feature>
<name>A0A6J4V1M4_9BACT</name>
<dbReference type="EMBL" id="CADCWF010000192">
    <property type="protein sequence ID" value="CAA9564417.1"/>
    <property type="molecule type" value="Genomic_DNA"/>
</dbReference>
<proteinExistence type="predicted"/>
<sequence>MRKGDRQAWSRVVGLEQRTGYVASAATLVAGDHLRRPVSSDSLSSRSDAILGRMARR</sequence>
<protein>
    <submittedName>
        <fullName evidence="2">Uncharacterized protein</fullName>
    </submittedName>
</protein>
<gene>
    <name evidence="2" type="ORF">AVDCRST_MAG59-2873</name>
</gene>
<accession>A0A6J4V1M4</accession>